<accession>A0AA42BQM4</accession>
<organism evidence="1 2">
    <name type="scientific">Ectobacillus ponti</name>
    <dbReference type="NCBI Taxonomy" id="2961894"/>
    <lineage>
        <taxon>Bacteria</taxon>
        <taxon>Bacillati</taxon>
        <taxon>Bacillota</taxon>
        <taxon>Bacilli</taxon>
        <taxon>Bacillales</taxon>
        <taxon>Bacillaceae</taxon>
        <taxon>Ectobacillus</taxon>
    </lineage>
</organism>
<dbReference type="AlphaFoldDB" id="A0AA42BQM4"/>
<reference evidence="1" key="1">
    <citation type="submission" date="2022-07" db="EMBL/GenBank/DDBJ databases">
        <authorList>
            <person name="Li W.-J."/>
            <person name="Deng Q.-Q."/>
        </authorList>
    </citation>
    <scope>NUCLEOTIDE SEQUENCE</scope>
    <source>
        <strain evidence="1">SYSU M60031</strain>
    </source>
</reference>
<comment type="caution">
    <text evidence="1">The sequence shown here is derived from an EMBL/GenBank/DDBJ whole genome shotgun (WGS) entry which is preliminary data.</text>
</comment>
<sequence length="114" mass="13243">MERINYHGEPGLFIMNEADAREAFRYYLGEHFPLEEYPDIYELMLSLLEERGPMPVLGMDFVHHFVTEDQMGDTQFMTFIDTEGKKVTVSSTYIDGQLMHVQVNAEEGPRTPLH</sequence>
<dbReference type="EMBL" id="JANCLT010000006">
    <property type="protein sequence ID" value="MCP8969551.1"/>
    <property type="molecule type" value="Genomic_DNA"/>
</dbReference>
<dbReference type="Proteomes" id="UP001156102">
    <property type="component" value="Unassembled WGS sequence"/>
</dbReference>
<evidence type="ECO:0000313" key="1">
    <source>
        <dbReference type="EMBL" id="MCP8969551.1"/>
    </source>
</evidence>
<gene>
    <name evidence="1" type="ORF">NK662_13530</name>
</gene>
<evidence type="ECO:0000313" key="2">
    <source>
        <dbReference type="Proteomes" id="UP001156102"/>
    </source>
</evidence>
<protein>
    <submittedName>
        <fullName evidence="1">Uncharacterized protein</fullName>
    </submittedName>
</protein>
<proteinExistence type="predicted"/>
<dbReference type="RefSeq" id="WP_254759471.1">
    <property type="nucleotide sequence ID" value="NZ_JANCLT010000006.1"/>
</dbReference>
<keyword evidence="2" id="KW-1185">Reference proteome</keyword>
<name>A0AA42BQM4_9BACI</name>